<keyword evidence="5" id="KW-1185">Reference proteome</keyword>
<evidence type="ECO:0000259" key="3">
    <source>
        <dbReference type="Pfam" id="PF00135"/>
    </source>
</evidence>
<dbReference type="Proteomes" id="UP001162164">
    <property type="component" value="Unassembled WGS sequence"/>
</dbReference>
<gene>
    <name evidence="4" type="ORF">NQ317_018755</name>
</gene>
<dbReference type="PANTHER" id="PTHR11559">
    <property type="entry name" value="CARBOXYLESTERASE"/>
    <property type="match status" value="1"/>
</dbReference>
<dbReference type="InterPro" id="IPR029058">
    <property type="entry name" value="AB_hydrolase_fold"/>
</dbReference>
<protein>
    <recommendedName>
        <fullName evidence="3">Carboxylesterase type B domain-containing protein</fullName>
    </recommendedName>
</protein>
<dbReference type="Pfam" id="PF00135">
    <property type="entry name" value="COesterase"/>
    <property type="match status" value="2"/>
</dbReference>
<organism evidence="4 5">
    <name type="scientific">Molorchus minor</name>
    <dbReference type="NCBI Taxonomy" id="1323400"/>
    <lineage>
        <taxon>Eukaryota</taxon>
        <taxon>Metazoa</taxon>
        <taxon>Ecdysozoa</taxon>
        <taxon>Arthropoda</taxon>
        <taxon>Hexapoda</taxon>
        <taxon>Insecta</taxon>
        <taxon>Pterygota</taxon>
        <taxon>Neoptera</taxon>
        <taxon>Endopterygota</taxon>
        <taxon>Coleoptera</taxon>
        <taxon>Polyphaga</taxon>
        <taxon>Cucujiformia</taxon>
        <taxon>Chrysomeloidea</taxon>
        <taxon>Cerambycidae</taxon>
        <taxon>Lamiinae</taxon>
        <taxon>Monochamini</taxon>
        <taxon>Molorchus</taxon>
    </lineage>
</organism>
<dbReference type="PROSITE" id="PS00941">
    <property type="entry name" value="CARBOXYLESTERASE_B_2"/>
    <property type="match status" value="1"/>
</dbReference>
<keyword evidence="1" id="KW-0325">Glycoprotein</keyword>
<dbReference type="EMBL" id="JAPWTJ010001586">
    <property type="protein sequence ID" value="KAJ8970721.1"/>
    <property type="molecule type" value="Genomic_DNA"/>
</dbReference>
<comment type="caution">
    <text evidence="4">The sequence shown here is derived from an EMBL/GenBank/DDBJ whole genome shotgun (WGS) entry which is preliminary data.</text>
</comment>
<dbReference type="InterPro" id="IPR019819">
    <property type="entry name" value="Carboxylesterase_B_CS"/>
</dbReference>
<dbReference type="InterPro" id="IPR002018">
    <property type="entry name" value="CarbesteraseB"/>
</dbReference>
<evidence type="ECO:0000256" key="2">
    <source>
        <dbReference type="SAM" id="MobiDB-lite"/>
    </source>
</evidence>
<feature type="region of interest" description="Disordered" evidence="2">
    <location>
        <begin position="230"/>
        <end position="249"/>
    </location>
</feature>
<name>A0ABQ9J1N0_9CUCU</name>
<feature type="region of interest" description="Disordered" evidence="2">
    <location>
        <begin position="168"/>
        <end position="192"/>
    </location>
</feature>
<evidence type="ECO:0000256" key="1">
    <source>
        <dbReference type="ARBA" id="ARBA00023180"/>
    </source>
</evidence>
<evidence type="ECO:0000313" key="4">
    <source>
        <dbReference type="EMBL" id="KAJ8970721.1"/>
    </source>
</evidence>
<accession>A0ABQ9J1N0</accession>
<dbReference type="SUPFAM" id="SSF53474">
    <property type="entry name" value="alpha/beta-Hydrolases"/>
    <property type="match status" value="2"/>
</dbReference>
<proteinExistence type="predicted"/>
<sequence length="249" mass="28087">MERSPLADEIIVSIPNGQILGRERLSEDNQVFYAFQEIPYASPPVGELRFKSNKKKKKRKKFRICGNRFQGEEESQQCNLLFSNYPYDLATSNPDISRTVGKSIENPVPAPSWDGLLDARVNTKKCYQQELQVATNITETEDCLYLNVYTPLARLGGGARPLWTPTQEMGPFSSWRNSGREGREKSEYNNNLNNRSLFSKNNRYKIGTSVISRGKEEICQKFPLKDGPKGDYRIGVGEEAADGGKTTTS</sequence>
<evidence type="ECO:0000313" key="5">
    <source>
        <dbReference type="Proteomes" id="UP001162164"/>
    </source>
</evidence>
<feature type="domain" description="Carboxylesterase type B" evidence="3">
    <location>
        <begin position="9"/>
        <end position="61"/>
    </location>
</feature>
<feature type="domain" description="Carboxylesterase type B" evidence="3">
    <location>
        <begin position="105"/>
        <end position="152"/>
    </location>
</feature>
<feature type="compositionally biased region" description="Basic and acidic residues" evidence="2">
    <location>
        <begin position="178"/>
        <end position="187"/>
    </location>
</feature>
<reference evidence="4" key="1">
    <citation type="journal article" date="2023" name="Insect Mol. Biol.">
        <title>Genome sequencing provides insights into the evolution of gene families encoding plant cell wall-degrading enzymes in longhorned beetles.</title>
        <authorList>
            <person name="Shin N.R."/>
            <person name="Okamura Y."/>
            <person name="Kirsch R."/>
            <person name="Pauchet Y."/>
        </authorList>
    </citation>
    <scope>NUCLEOTIDE SEQUENCE</scope>
    <source>
        <strain evidence="4">MMC_N1</strain>
    </source>
</reference>
<dbReference type="Gene3D" id="3.40.50.1820">
    <property type="entry name" value="alpha/beta hydrolase"/>
    <property type="match status" value="1"/>
</dbReference>
<dbReference type="InterPro" id="IPR050309">
    <property type="entry name" value="Type-B_Carboxylest/Lipase"/>
</dbReference>